<evidence type="ECO:0008006" key="3">
    <source>
        <dbReference type="Google" id="ProtNLM"/>
    </source>
</evidence>
<gene>
    <name evidence="1" type="ORF">C942_01930</name>
</gene>
<evidence type="ECO:0000313" key="1">
    <source>
        <dbReference type="EMBL" id="ELR64840.1"/>
    </source>
</evidence>
<organism evidence="1 2">
    <name type="scientific">Photobacterium marinum</name>
    <dbReference type="NCBI Taxonomy" id="1056511"/>
    <lineage>
        <taxon>Bacteria</taxon>
        <taxon>Pseudomonadati</taxon>
        <taxon>Pseudomonadota</taxon>
        <taxon>Gammaproteobacteria</taxon>
        <taxon>Vibrionales</taxon>
        <taxon>Vibrionaceae</taxon>
        <taxon>Photobacterium</taxon>
    </lineage>
</organism>
<protein>
    <recommendedName>
        <fullName evidence="3">Transmembrane protein</fullName>
    </recommendedName>
</protein>
<name>L8J7L6_9GAMM</name>
<dbReference type="Pfam" id="PF13689">
    <property type="entry name" value="DUF4154"/>
    <property type="match status" value="1"/>
</dbReference>
<dbReference type="PATRIC" id="fig|1056511.3.peg.3006"/>
<reference evidence="1 2" key="1">
    <citation type="submission" date="2012-12" db="EMBL/GenBank/DDBJ databases">
        <title>Genome Assembly of Photobacterium sp. AK15.</title>
        <authorList>
            <person name="Khatri I."/>
            <person name="Vaidya B."/>
            <person name="Srinivas T.N.R."/>
            <person name="Subramanian S."/>
            <person name="Pinnaka A."/>
        </authorList>
    </citation>
    <scope>NUCLEOTIDE SEQUENCE [LARGE SCALE GENOMIC DNA]</scope>
    <source>
        <strain evidence="1 2">AK15</strain>
    </source>
</reference>
<dbReference type="AlphaFoldDB" id="L8J7L6"/>
<dbReference type="RefSeq" id="WP_007466905.1">
    <property type="nucleotide sequence ID" value="NZ_AMZO01000021.1"/>
</dbReference>
<keyword evidence="2" id="KW-1185">Reference proteome</keyword>
<dbReference type="Proteomes" id="UP000011134">
    <property type="component" value="Unassembled WGS sequence"/>
</dbReference>
<proteinExistence type="predicted"/>
<dbReference type="OrthoDB" id="5829553at2"/>
<dbReference type="InterPro" id="IPR025293">
    <property type="entry name" value="YfiR/HmsC-like"/>
</dbReference>
<dbReference type="EMBL" id="AMZO01000021">
    <property type="protein sequence ID" value="ELR64840.1"/>
    <property type="molecule type" value="Genomic_DNA"/>
</dbReference>
<accession>L8J7L6</accession>
<comment type="caution">
    <text evidence="1">The sequence shown here is derived from an EMBL/GenBank/DDBJ whole genome shotgun (WGS) entry which is preliminary data.</text>
</comment>
<evidence type="ECO:0000313" key="2">
    <source>
        <dbReference type="Proteomes" id="UP000011134"/>
    </source>
</evidence>
<sequence>MRMMFQYLAMLDHKQFSHKRFVDSKSEAFRSRGRLRIWVTQLVSCLFIFAIAKTEAALPDSTNFADYKIKAVYIHHFANFVHWPNKLTDIRFCCLGRDSVTVTLENLVQNKGIPGYASSFISLKNLSEASNRCEILYLTERKMRKLQRIPQYEKVLTVSSNKGFTKQGGMIELRSINNQVKPVIGLDNVDRGRLTVSSQLLRISLHHDVQKGGIHD</sequence>